<dbReference type="PANTHER" id="PTHR47926">
    <property type="entry name" value="PENTATRICOPEPTIDE REPEAT-CONTAINING PROTEIN"/>
    <property type="match status" value="1"/>
</dbReference>
<dbReference type="InterPro" id="IPR046849">
    <property type="entry name" value="E2_motif"/>
</dbReference>
<dbReference type="Gramene" id="RZC49973">
    <property type="protein sequence ID" value="RZC49973"/>
    <property type="gene ID" value="C5167_018409"/>
</dbReference>
<dbReference type="GO" id="GO:0009451">
    <property type="term" value="P:RNA modification"/>
    <property type="evidence" value="ECO:0007669"/>
    <property type="project" value="InterPro"/>
</dbReference>
<dbReference type="FunFam" id="1.25.40.10:FF:000073">
    <property type="entry name" value="Pentatricopeptide repeat-containing protein chloroplastic"/>
    <property type="match status" value="1"/>
</dbReference>
<dbReference type="FunFam" id="1.25.40.10:FF:000031">
    <property type="entry name" value="Pentatricopeptide repeat-containing protein mitochondrial"/>
    <property type="match status" value="1"/>
</dbReference>
<dbReference type="AlphaFoldDB" id="A0A4Y7IM56"/>
<evidence type="ECO:0000313" key="4">
    <source>
        <dbReference type="EMBL" id="RZC49973.1"/>
    </source>
</evidence>
<dbReference type="InterPro" id="IPR002885">
    <property type="entry name" value="PPR_rpt"/>
</dbReference>
<proteinExistence type="predicted"/>
<dbReference type="Pfam" id="PF01535">
    <property type="entry name" value="PPR"/>
    <property type="match status" value="5"/>
</dbReference>
<dbReference type="GO" id="GO:0008270">
    <property type="term" value="F:zinc ion binding"/>
    <property type="evidence" value="ECO:0007669"/>
    <property type="project" value="InterPro"/>
</dbReference>
<dbReference type="FunFam" id="1.25.40.10:FF:001325">
    <property type="entry name" value="Tetratricopeptide repeat (TPR)-like superfamily protein"/>
    <property type="match status" value="1"/>
</dbReference>
<dbReference type="OMA" id="PEMDSTY"/>
<keyword evidence="1" id="KW-0677">Repeat</keyword>
<feature type="repeat" description="PPR" evidence="2">
    <location>
        <begin position="137"/>
        <end position="171"/>
    </location>
</feature>
<dbReference type="Pfam" id="PF20431">
    <property type="entry name" value="E_motif"/>
    <property type="match status" value="1"/>
</dbReference>
<evidence type="ECO:0000259" key="3">
    <source>
        <dbReference type="Pfam" id="PF14432"/>
    </source>
</evidence>
<protein>
    <recommendedName>
        <fullName evidence="3">DYW domain-containing protein</fullName>
    </recommendedName>
</protein>
<dbReference type="FunFam" id="1.25.40.10:FF:000436">
    <property type="entry name" value="Pentatricopeptide repeat-containing protein At5g39350 family"/>
    <property type="match status" value="1"/>
</dbReference>
<gene>
    <name evidence="4" type="ORF">C5167_018409</name>
</gene>
<dbReference type="PROSITE" id="PS51375">
    <property type="entry name" value="PPR"/>
    <property type="match status" value="7"/>
</dbReference>
<dbReference type="Proteomes" id="UP000316621">
    <property type="component" value="Chromosome 2"/>
</dbReference>
<reference evidence="4 5" key="1">
    <citation type="journal article" date="2018" name="Science">
        <title>The opium poppy genome and morphinan production.</title>
        <authorList>
            <person name="Guo L."/>
            <person name="Winzer T."/>
            <person name="Yang X."/>
            <person name="Li Y."/>
            <person name="Ning Z."/>
            <person name="He Z."/>
            <person name="Teodor R."/>
            <person name="Lu Y."/>
            <person name="Bowser T.A."/>
            <person name="Graham I.A."/>
            <person name="Ye K."/>
        </authorList>
    </citation>
    <scope>NUCLEOTIDE SEQUENCE [LARGE SCALE GENOMIC DNA]</scope>
    <source>
        <strain evidence="5">cv. HN1</strain>
        <tissue evidence="4">Leaves</tissue>
    </source>
</reference>
<feature type="repeat" description="PPR" evidence="2">
    <location>
        <begin position="642"/>
        <end position="676"/>
    </location>
</feature>
<dbReference type="FunFam" id="1.25.40.10:FF:000351">
    <property type="entry name" value="Pentatricopeptide repeat-containing protein"/>
    <property type="match status" value="1"/>
</dbReference>
<dbReference type="FunFam" id="1.25.40.10:FF:000381">
    <property type="entry name" value="Pentatricopeptide repeat-containing protein"/>
    <property type="match status" value="1"/>
</dbReference>
<evidence type="ECO:0000313" key="5">
    <source>
        <dbReference type="Proteomes" id="UP000316621"/>
    </source>
</evidence>
<dbReference type="InterPro" id="IPR046848">
    <property type="entry name" value="E_motif"/>
</dbReference>
<feature type="domain" description="DYW" evidence="3">
    <location>
        <begin position="857"/>
        <end position="949"/>
    </location>
</feature>
<feature type="repeat" description="PPR" evidence="2">
    <location>
        <begin position="339"/>
        <end position="373"/>
    </location>
</feature>
<feature type="repeat" description="PPR" evidence="2">
    <location>
        <begin position="238"/>
        <end position="272"/>
    </location>
</feature>
<evidence type="ECO:0000256" key="2">
    <source>
        <dbReference type="PROSITE-ProRule" id="PRU00708"/>
    </source>
</evidence>
<dbReference type="Gene3D" id="1.25.40.10">
    <property type="entry name" value="Tetratricopeptide repeat domain"/>
    <property type="match status" value="5"/>
</dbReference>
<feature type="repeat" description="PPR" evidence="2">
    <location>
        <begin position="440"/>
        <end position="474"/>
    </location>
</feature>
<dbReference type="GO" id="GO:0003723">
    <property type="term" value="F:RNA binding"/>
    <property type="evidence" value="ECO:0007669"/>
    <property type="project" value="InterPro"/>
</dbReference>
<name>A0A4Y7IM56_PAPSO</name>
<feature type="repeat" description="PPR" evidence="2">
    <location>
        <begin position="106"/>
        <end position="136"/>
    </location>
</feature>
<dbReference type="Pfam" id="PF13041">
    <property type="entry name" value="PPR_2"/>
    <property type="match status" value="4"/>
</dbReference>
<dbReference type="InterPro" id="IPR032867">
    <property type="entry name" value="DYW_dom"/>
</dbReference>
<feature type="repeat" description="PPR" evidence="2">
    <location>
        <begin position="541"/>
        <end position="575"/>
    </location>
</feature>
<organism evidence="4 5">
    <name type="scientific">Papaver somniferum</name>
    <name type="common">Opium poppy</name>
    <dbReference type="NCBI Taxonomy" id="3469"/>
    <lineage>
        <taxon>Eukaryota</taxon>
        <taxon>Viridiplantae</taxon>
        <taxon>Streptophyta</taxon>
        <taxon>Embryophyta</taxon>
        <taxon>Tracheophyta</taxon>
        <taxon>Spermatophyta</taxon>
        <taxon>Magnoliopsida</taxon>
        <taxon>Ranunculales</taxon>
        <taxon>Papaveraceae</taxon>
        <taxon>Papaveroideae</taxon>
        <taxon>Papaver</taxon>
    </lineage>
</organism>
<dbReference type="FunFam" id="1.25.40.10:FF:000366">
    <property type="entry name" value="Pentatricopeptide (PPR) repeat-containing protein"/>
    <property type="match status" value="1"/>
</dbReference>
<dbReference type="NCBIfam" id="TIGR00756">
    <property type="entry name" value="PPR"/>
    <property type="match status" value="6"/>
</dbReference>
<dbReference type="EMBL" id="CM010716">
    <property type="protein sequence ID" value="RZC49973.1"/>
    <property type="molecule type" value="Genomic_DNA"/>
</dbReference>
<dbReference type="InterPro" id="IPR011990">
    <property type="entry name" value="TPR-like_helical_dom_sf"/>
</dbReference>
<sequence>MSTLSLSWSFNFIEPDPFCNTTSINNNNDSSMVSSVKSHQKKKPRLVMNSLPMNSTSCVERVVPKFYDKETLKMYSGLLQDCSTKGSLYNGKAVHGKVIISGLNPDSYLWICLVNMYVKCGDLKLAHLVFDEMPDRDVVSFTALIAGYSAAGNGYEGLGLFRQMRSEGIFGNGFAFASALKACSMSLALEFGKQMHGEVVKAGVLGDVFVGSALLDLYAKCGEMELAEGVFFNMPARNVVSWNALLNGYAKIGDGRRVLNLFRKMYESDIRFSKFTLSSVLKGCASLGNAREGQIVHSLAIKTGTELDGILSSSLVDMYSKCGLAEDAQKIFVRVLNPDVVAWSTMIACLDQQGKTLEVTKLFADMGKAGLRPNQYTLASVVSASTNLSELRYGKSVHACIYKSGFDSDKSVSNALITMYMKWGSVQDGFRVFEAMKDRDVISWNAFLSGFHEGDACSQAPIIFNRMVMEGFKPNKYTFISTLRSCSSLSDMSFGQQIHGQIVKNNLQTDDFVGASLVDMYTKCGCLEDAHKVFKIMKERDLFTWTTVISEYAQASQGEKAFECFRQMQQEGVKPNEFTLASCLRGCSTISALESGRQLHSQVTKSGHSCDVFVTSALVDMYGKCGAIEDAEEVFESSESRDIVSWNTMICGYSQNGDGEKSLQTFSSMLDEGIQPNEITFIGVLSACSHVGLVEEGKQHFESIKGVYGIIPTIEHYACMVDILGRAGKLDEVDNFIKKMTIKLNALVWQTVLGACKMHGNVEYGERAAEKLFQLEPETDSTYVLLSNIYAAKGMWGDVKKVRLKMSSQGVKKEPGCSWVEINGEVHTFLSKDGSHPKVKEIYLKLDELHQKLKAAGYVPNTQFVLNKVSEEKKKESLIYHSERLALAFALISKGPAKPIRIFKNLRICGDCHNAMKLLSDVIDRDIIIRDVTRFHHFQNGSCSCRDYW</sequence>
<dbReference type="PANTHER" id="PTHR47926:SF344">
    <property type="entry name" value="OS07G0636900 PROTEIN"/>
    <property type="match status" value="1"/>
</dbReference>
<keyword evidence="5" id="KW-1185">Reference proteome</keyword>
<dbReference type="Pfam" id="PF20430">
    <property type="entry name" value="Eplus_motif"/>
    <property type="match status" value="1"/>
</dbReference>
<accession>A0A4Y7IM56</accession>
<dbReference type="Pfam" id="PF14432">
    <property type="entry name" value="DYW_deaminase"/>
    <property type="match status" value="1"/>
</dbReference>
<dbReference type="InterPro" id="IPR046960">
    <property type="entry name" value="PPR_At4g14850-like_plant"/>
</dbReference>
<evidence type="ECO:0000256" key="1">
    <source>
        <dbReference type="ARBA" id="ARBA00022737"/>
    </source>
</evidence>